<keyword evidence="7" id="KW-0547">Nucleotide-binding</keyword>
<sequence length="337" mass="38901">MEYFLDSKIFGSRKEDTVVMVVVVDDTPIVIDKLVRVTFAFQKEDTVARKNLSFVEPGVGRIRLVSEKMGKPVYISTSSYAVEDVLRPITSERWLLYRGIGRKDEGVYNLVVLVCAKVNEVRAAYKRALLRFHPYRASHKRVVTTWMAYRYQTKAKIDMEKRILLHIYETTLDTAQAYDEAVRLMRGARARASFPLADGEDGQENLERDSEIDDFFHLVPDDWNHQDDDWNNQGKPVKRKLLYESPFDCHSMGASKKQNVNFDVVDVDTSIMTVDNGIPKPSVVQQRVEPEPLHMVVSNVVEKDLATRDHVDIHGSNYRNMSNNRQYTHCQQRTINL</sequence>
<keyword evidence="5" id="KW-0539">Nucleus</keyword>
<reference evidence="7" key="2">
    <citation type="submission" date="2022-01" db="EMBL/GenBank/DDBJ databases">
        <authorList>
            <person name="Yamashiro T."/>
            <person name="Shiraishi A."/>
            <person name="Satake H."/>
            <person name="Nakayama K."/>
        </authorList>
    </citation>
    <scope>NUCLEOTIDE SEQUENCE</scope>
</reference>
<keyword evidence="8" id="KW-1185">Reference proteome</keyword>
<accession>A0ABQ5B4G9</accession>
<proteinExistence type="predicted"/>
<dbReference type="Gene3D" id="3.30.730.10">
    <property type="entry name" value="AP2/ERF domain"/>
    <property type="match status" value="1"/>
</dbReference>
<evidence type="ECO:0000256" key="2">
    <source>
        <dbReference type="ARBA" id="ARBA00023015"/>
    </source>
</evidence>
<feature type="domain" description="AP2/ERF" evidence="6">
    <location>
        <begin position="134"/>
        <end position="195"/>
    </location>
</feature>
<dbReference type="Proteomes" id="UP001151760">
    <property type="component" value="Unassembled WGS sequence"/>
</dbReference>
<reference evidence="7" key="1">
    <citation type="journal article" date="2022" name="Int. J. Mol. Sci.">
        <title>Draft Genome of Tanacetum Coccineum: Genomic Comparison of Closely Related Tanacetum-Family Plants.</title>
        <authorList>
            <person name="Yamashiro T."/>
            <person name="Shiraishi A."/>
            <person name="Nakayama K."/>
            <person name="Satake H."/>
        </authorList>
    </citation>
    <scope>NUCLEOTIDE SEQUENCE</scope>
</reference>
<keyword evidence="7" id="KW-0067">ATP-binding</keyword>
<evidence type="ECO:0000259" key="6">
    <source>
        <dbReference type="PROSITE" id="PS51032"/>
    </source>
</evidence>
<evidence type="ECO:0000313" key="7">
    <source>
        <dbReference type="EMBL" id="GJT08562.1"/>
    </source>
</evidence>
<keyword evidence="7" id="KW-0347">Helicase</keyword>
<evidence type="ECO:0000256" key="4">
    <source>
        <dbReference type="ARBA" id="ARBA00023163"/>
    </source>
</evidence>
<protein>
    <submittedName>
        <fullName evidence="7">DNA helicase</fullName>
    </submittedName>
</protein>
<keyword evidence="4" id="KW-0804">Transcription</keyword>
<evidence type="ECO:0000256" key="3">
    <source>
        <dbReference type="ARBA" id="ARBA00023125"/>
    </source>
</evidence>
<evidence type="ECO:0000313" key="8">
    <source>
        <dbReference type="Proteomes" id="UP001151760"/>
    </source>
</evidence>
<dbReference type="PROSITE" id="PS51032">
    <property type="entry name" value="AP2_ERF"/>
    <property type="match status" value="1"/>
</dbReference>
<dbReference type="InterPro" id="IPR001471">
    <property type="entry name" value="AP2/ERF_dom"/>
</dbReference>
<keyword evidence="2" id="KW-0805">Transcription regulation</keyword>
<dbReference type="InterPro" id="IPR036955">
    <property type="entry name" value="AP2/ERF_dom_sf"/>
</dbReference>
<comment type="caution">
    <text evidence="7">The sequence shown here is derived from an EMBL/GenBank/DDBJ whole genome shotgun (WGS) entry which is preliminary data.</text>
</comment>
<keyword evidence="3" id="KW-0238">DNA-binding</keyword>
<keyword evidence="7" id="KW-0378">Hydrolase</keyword>
<comment type="subcellular location">
    <subcellularLocation>
        <location evidence="1">Nucleus</location>
    </subcellularLocation>
</comment>
<evidence type="ECO:0000256" key="5">
    <source>
        <dbReference type="ARBA" id="ARBA00023242"/>
    </source>
</evidence>
<name>A0ABQ5B4G9_9ASTR</name>
<organism evidence="7 8">
    <name type="scientific">Tanacetum coccineum</name>
    <dbReference type="NCBI Taxonomy" id="301880"/>
    <lineage>
        <taxon>Eukaryota</taxon>
        <taxon>Viridiplantae</taxon>
        <taxon>Streptophyta</taxon>
        <taxon>Embryophyta</taxon>
        <taxon>Tracheophyta</taxon>
        <taxon>Spermatophyta</taxon>
        <taxon>Magnoliopsida</taxon>
        <taxon>eudicotyledons</taxon>
        <taxon>Gunneridae</taxon>
        <taxon>Pentapetalae</taxon>
        <taxon>asterids</taxon>
        <taxon>campanulids</taxon>
        <taxon>Asterales</taxon>
        <taxon>Asteraceae</taxon>
        <taxon>Asteroideae</taxon>
        <taxon>Anthemideae</taxon>
        <taxon>Anthemidinae</taxon>
        <taxon>Tanacetum</taxon>
    </lineage>
</organism>
<dbReference type="GO" id="GO:0004386">
    <property type="term" value="F:helicase activity"/>
    <property type="evidence" value="ECO:0007669"/>
    <property type="project" value="UniProtKB-KW"/>
</dbReference>
<gene>
    <name evidence="7" type="ORF">Tco_0843024</name>
</gene>
<evidence type="ECO:0000256" key="1">
    <source>
        <dbReference type="ARBA" id="ARBA00004123"/>
    </source>
</evidence>
<dbReference type="EMBL" id="BQNB010012840">
    <property type="protein sequence ID" value="GJT08562.1"/>
    <property type="molecule type" value="Genomic_DNA"/>
</dbReference>